<organism evidence="1 2">
    <name type="scientific">Russula earlei</name>
    <dbReference type="NCBI Taxonomy" id="71964"/>
    <lineage>
        <taxon>Eukaryota</taxon>
        <taxon>Fungi</taxon>
        <taxon>Dikarya</taxon>
        <taxon>Basidiomycota</taxon>
        <taxon>Agaricomycotina</taxon>
        <taxon>Agaricomycetes</taxon>
        <taxon>Russulales</taxon>
        <taxon>Russulaceae</taxon>
        <taxon>Russula</taxon>
    </lineage>
</organism>
<evidence type="ECO:0000313" key="2">
    <source>
        <dbReference type="Proteomes" id="UP001207468"/>
    </source>
</evidence>
<accession>A0ACC0UKD1</accession>
<protein>
    <submittedName>
        <fullName evidence="1">Uncharacterized protein</fullName>
    </submittedName>
</protein>
<dbReference type="EMBL" id="JAGFNK010000017">
    <property type="protein sequence ID" value="KAI9511770.1"/>
    <property type="molecule type" value="Genomic_DNA"/>
</dbReference>
<sequence length="522" mass="58959">MAERITGRPWSAYEDLLLSKAVAEFDGEADWKTIAQRVPGRTNKACRKRWLHSLSPSIKKSAWTKEEDERLMSLYKVYGTKWSVIARQIPGRTDDACSKRYREALDPALKKDEWTDAEDAKLLQLYSQLGGKWVQVGQQLQRSSLGCRNRWRLLERKRSPATREVTLTDSPLSRLHQASVRSESLPATDLSSSWPIFDPSHYWPPQAPLAFLPQQLQVQQSSDSARTAIPIPPSEGADYRTNPSMISSYRYPTSFVPVFATLDQAQHGLSYDETSEMPMQTDMLELQTNILLTLIRDLILAPRLLRNKHITPMNALSKILKEPCQTMITNYSRQPSETLLPESASSSPDTPSPVEILSRHTRPAEASAADRRLPRLSSTLATSSDLSIRGYACGHQRCLVNDSTGVQFLTSKELSDHIRTDHASDEFPDHKPYRCGLPGCNKSWKSVNGLQYHLQVSKAHFLQAITSFTSTVPATSRSPVLETSRKQKRPARTHPCPHANCPQVYKQLSGLRYHLSHVSRQY</sequence>
<comment type="caution">
    <text evidence="1">The sequence shown here is derived from an EMBL/GenBank/DDBJ whole genome shotgun (WGS) entry which is preliminary data.</text>
</comment>
<reference evidence="1" key="1">
    <citation type="submission" date="2021-03" db="EMBL/GenBank/DDBJ databases">
        <title>Evolutionary priming and transition to the ectomycorrhizal habit in an iconic lineage of mushroom-forming fungi: is preadaptation a requirement?</title>
        <authorList>
            <consortium name="DOE Joint Genome Institute"/>
            <person name="Looney B.P."/>
            <person name="Miyauchi S."/>
            <person name="Morin E."/>
            <person name="Drula E."/>
            <person name="Courty P.E."/>
            <person name="Chicoki N."/>
            <person name="Fauchery L."/>
            <person name="Kohler A."/>
            <person name="Kuo A."/>
            <person name="LaButti K."/>
            <person name="Pangilinan J."/>
            <person name="Lipzen A."/>
            <person name="Riley R."/>
            <person name="Andreopoulos W."/>
            <person name="He G."/>
            <person name="Johnson J."/>
            <person name="Barry K.W."/>
            <person name="Grigoriev I.V."/>
            <person name="Nagy L."/>
            <person name="Hibbett D."/>
            <person name="Henrissat B."/>
            <person name="Matheny P.B."/>
            <person name="Labbe J."/>
            <person name="Martin A.F."/>
        </authorList>
    </citation>
    <scope>NUCLEOTIDE SEQUENCE</scope>
    <source>
        <strain evidence="1">BPL698</strain>
    </source>
</reference>
<keyword evidence="2" id="KW-1185">Reference proteome</keyword>
<evidence type="ECO:0000313" key="1">
    <source>
        <dbReference type="EMBL" id="KAI9511770.1"/>
    </source>
</evidence>
<dbReference type="Proteomes" id="UP001207468">
    <property type="component" value="Unassembled WGS sequence"/>
</dbReference>
<proteinExistence type="predicted"/>
<name>A0ACC0UKD1_9AGAM</name>
<gene>
    <name evidence="1" type="ORF">F5148DRAFT_1168715</name>
</gene>